<comment type="caution">
    <text evidence="1">The sequence shown here is derived from an EMBL/GenBank/DDBJ whole genome shotgun (WGS) entry which is preliminary data.</text>
</comment>
<gene>
    <name evidence="1" type="ORF">LOK49_LG11G01364</name>
</gene>
<protein>
    <submittedName>
        <fullName evidence="1">Uncharacterized protein</fullName>
    </submittedName>
</protein>
<organism evidence="1 2">
    <name type="scientific">Camellia lanceoleosa</name>
    <dbReference type="NCBI Taxonomy" id="1840588"/>
    <lineage>
        <taxon>Eukaryota</taxon>
        <taxon>Viridiplantae</taxon>
        <taxon>Streptophyta</taxon>
        <taxon>Embryophyta</taxon>
        <taxon>Tracheophyta</taxon>
        <taxon>Spermatophyta</taxon>
        <taxon>Magnoliopsida</taxon>
        <taxon>eudicotyledons</taxon>
        <taxon>Gunneridae</taxon>
        <taxon>Pentapetalae</taxon>
        <taxon>asterids</taxon>
        <taxon>Ericales</taxon>
        <taxon>Theaceae</taxon>
        <taxon>Camellia</taxon>
    </lineage>
</organism>
<reference evidence="1 2" key="1">
    <citation type="journal article" date="2022" name="Plant J.">
        <title>Chromosome-level genome of Camellia lanceoleosa provides a valuable resource for understanding genome evolution and self-incompatibility.</title>
        <authorList>
            <person name="Gong W."/>
            <person name="Xiao S."/>
            <person name="Wang L."/>
            <person name="Liao Z."/>
            <person name="Chang Y."/>
            <person name="Mo W."/>
            <person name="Hu G."/>
            <person name="Li W."/>
            <person name="Zhao G."/>
            <person name="Zhu H."/>
            <person name="Hu X."/>
            <person name="Ji K."/>
            <person name="Xiang X."/>
            <person name="Song Q."/>
            <person name="Yuan D."/>
            <person name="Jin S."/>
            <person name="Zhang L."/>
        </authorList>
    </citation>
    <scope>NUCLEOTIDE SEQUENCE [LARGE SCALE GENOMIC DNA]</scope>
    <source>
        <strain evidence="1">SQ_2022a</strain>
    </source>
</reference>
<sequence>MTKQDRLDLRGLLHPNIMSLEQQIECFMEDLKRFELNARNGPSDPNALAMWQILNRLHDRNETMYYKNYSGLFRRTRGMYFSVADRGEMMSMVRILGLSDLRLHGIGIAIGKLDVYVAARDNIVAVFVSPTRSNGHVGQGRGDGYTRFNRITSSRFMLPKRAIRIQVFQCRRDLADFRMGINPGPPIISRKEFETRKADLWRKRAMESVAAKIVVGRNGTEMLTNESGEVTSHLQGMFARTIRLLEAGLMPVYVFDGKPPHLEKQKLAKRHSKRADATEDLNKALVVK</sequence>
<name>A0ACC0G5R1_9ERIC</name>
<dbReference type="Proteomes" id="UP001060215">
    <property type="component" value="Chromosome 12"/>
</dbReference>
<evidence type="ECO:0000313" key="1">
    <source>
        <dbReference type="EMBL" id="KAI7995899.1"/>
    </source>
</evidence>
<evidence type="ECO:0000313" key="2">
    <source>
        <dbReference type="Proteomes" id="UP001060215"/>
    </source>
</evidence>
<keyword evidence="2" id="KW-1185">Reference proteome</keyword>
<accession>A0ACC0G5R1</accession>
<dbReference type="EMBL" id="CM045769">
    <property type="protein sequence ID" value="KAI7995899.1"/>
    <property type="molecule type" value="Genomic_DNA"/>
</dbReference>
<proteinExistence type="predicted"/>